<evidence type="ECO:0000256" key="6">
    <source>
        <dbReference type="SAM" id="Phobius"/>
    </source>
</evidence>
<evidence type="ECO:0000256" key="4">
    <source>
        <dbReference type="ARBA" id="ARBA00023136"/>
    </source>
</evidence>
<evidence type="ECO:0000256" key="2">
    <source>
        <dbReference type="ARBA" id="ARBA00022519"/>
    </source>
</evidence>
<dbReference type="InterPro" id="IPR043461">
    <property type="entry name" value="LpxH-like"/>
</dbReference>
<dbReference type="InterPro" id="IPR029052">
    <property type="entry name" value="Metallo-depent_PP-like"/>
</dbReference>
<evidence type="ECO:0000256" key="5">
    <source>
        <dbReference type="ARBA" id="ARBA00023211"/>
    </source>
</evidence>
<gene>
    <name evidence="8" type="ORF">S01H4_08567</name>
</gene>
<dbReference type="Pfam" id="PF00149">
    <property type="entry name" value="Metallophos"/>
    <property type="match status" value="1"/>
</dbReference>
<dbReference type="GO" id="GO:0009245">
    <property type="term" value="P:lipid A biosynthetic process"/>
    <property type="evidence" value="ECO:0007669"/>
    <property type="project" value="TreeGrafter"/>
</dbReference>
<sequence>MAETRDYYAVALSDVHIGYYDGGKSKRAFESFVDGFLKKARRIDYFIILGDFLDLWRRDDDELLKENTALLHKLVEMKDNGKIGTLEYVVGNHDYVIQWYKWKGYAIRKDSRKRRELLNKFEFTDASSAKDKIESLILPKKGDKAQFEKSFKFMHGHQDGPGLLGSIYDEFCIWLCHQGNTSGWITSKIWKYKAHLLAIASVVFLGFAALQFYYGQVLWSAVFAITSVVSILGSLWMIRKEELKFKKLPPDTQKTSPNCKCDNRKGELTILDGSH</sequence>
<dbReference type="InterPro" id="IPR004843">
    <property type="entry name" value="Calcineurin-like_PHP"/>
</dbReference>
<keyword evidence="6" id="KW-1133">Transmembrane helix</keyword>
<comment type="caution">
    <text evidence="8">The sequence shown here is derived from an EMBL/GenBank/DDBJ whole genome shotgun (WGS) entry which is preliminary data.</text>
</comment>
<dbReference type="AlphaFoldDB" id="X1AD34"/>
<evidence type="ECO:0000313" key="8">
    <source>
        <dbReference type="EMBL" id="GAG70558.1"/>
    </source>
</evidence>
<evidence type="ECO:0000256" key="1">
    <source>
        <dbReference type="ARBA" id="ARBA00022475"/>
    </source>
</evidence>
<dbReference type="SUPFAM" id="SSF56300">
    <property type="entry name" value="Metallo-dependent phosphatases"/>
    <property type="match status" value="1"/>
</dbReference>
<dbReference type="GO" id="GO:0046872">
    <property type="term" value="F:metal ion binding"/>
    <property type="evidence" value="ECO:0007669"/>
    <property type="project" value="UniProtKB-KW"/>
</dbReference>
<name>X1AD34_9ZZZZ</name>
<keyword evidence="2" id="KW-0997">Cell inner membrane</keyword>
<dbReference type="Gene3D" id="3.60.21.10">
    <property type="match status" value="1"/>
</dbReference>
<dbReference type="PANTHER" id="PTHR34990">
    <property type="entry name" value="UDP-2,3-DIACYLGLUCOSAMINE HYDROLASE-RELATED"/>
    <property type="match status" value="1"/>
</dbReference>
<organism evidence="8">
    <name type="scientific">marine sediment metagenome</name>
    <dbReference type="NCBI Taxonomy" id="412755"/>
    <lineage>
        <taxon>unclassified sequences</taxon>
        <taxon>metagenomes</taxon>
        <taxon>ecological metagenomes</taxon>
    </lineage>
</organism>
<evidence type="ECO:0000259" key="7">
    <source>
        <dbReference type="Pfam" id="PF00149"/>
    </source>
</evidence>
<accession>X1AD34</accession>
<keyword evidence="4 6" id="KW-0472">Membrane</keyword>
<protein>
    <recommendedName>
        <fullName evidence="7">Calcineurin-like phosphoesterase domain-containing protein</fullName>
    </recommendedName>
</protein>
<keyword evidence="6" id="KW-0812">Transmembrane</keyword>
<evidence type="ECO:0000256" key="3">
    <source>
        <dbReference type="ARBA" id="ARBA00022723"/>
    </source>
</evidence>
<keyword evidence="3" id="KW-0479">Metal-binding</keyword>
<dbReference type="EMBL" id="BART01002958">
    <property type="protein sequence ID" value="GAG70558.1"/>
    <property type="molecule type" value="Genomic_DNA"/>
</dbReference>
<feature type="transmembrane region" description="Helical" evidence="6">
    <location>
        <begin position="219"/>
        <end position="238"/>
    </location>
</feature>
<keyword evidence="5" id="KW-0464">Manganese</keyword>
<proteinExistence type="predicted"/>
<dbReference type="GO" id="GO:0008758">
    <property type="term" value="F:UDP-2,3-diacylglucosamine hydrolase activity"/>
    <property type="evidence" value="ECO:0007669"/>
    <property type="project" value="TreeGrafter"/>
</dbReference>
<dbReference type="GO" id="GO:0016020">
    <property type="term" value="C:membrane"/>
    <property type="evidence" value="ECO:0007669"/>
    <property type="project" value="GOC"/>
</dbReference>
<reference evidence="8" key="1">
    <citation type="journal article" date="2014" name="Front. Microbiol.">
        <title>High frequency of phylogenetically diverse reductive dehalogenase-homologous genes in deep subseafloor sedimentary metagenomes.</title>
        <authorList>
            <person name="Kawai M."/>
            <person name="Futagami T."/>
            <person name="Toyoda A."/>
            <person name="Takaki Y."/>
            <person name="Nishi S."/>
            <person name="Hori S."/>
            <person name="Arai W."/>
            <person name="Tsubouchi T."/>
            <person name="Morono Y."/>
            <person name="Uchiyama I."/>
            <person name="Ito T."/>
            <person name="Fujiyama A."/>
            <person name="Inagaki F."/>
            <person name="Takami H."/>
        </authorList>
    </citation>
    <scope>NUCLEOTIDE SEQUENCE</scope>
    <source>
        <strain evidence="8">Expedition CK06-06</strain>
    </source>
</reference>
<keyword evidence="1" id="KW-1003">Cell membrane</keyword>
<feature type="transmembrane region" description="Helical" evidence="6">
    <location>
        <begin position="194"/>
        <end position="213"/>
    </location>
</feature>
<feature type="domain" description="Calcineurin-like phosphoesterase" evidence="7">
    <location>
        <begin position="11"/>
        <end position="157"/>
    </location>
</feature>